<evidence type="ECO:0000313" key="4">
    <source>
        <dbReference type="Proteomes" id="UP000232188"/>
    </source>
</evidence>
<dbReference type="Proteomes" id="UP000232149">
    <property type="component" value="Unassembled WGS sequence"/>
</dbReference>
<organism evidence="1 4">
    <name type="scientific">Leptospira adleri</name>
    <dbReference type="NCBI Taxonomy" id="2023186"/>
    <lineage>
        <taxon>Bacteria</taxon>
        <taxon>Pseudomonadati</taxon>
        <taxon>Spirochaetota</taxon>
        <taxon>Spirochaetia</taxon>
        <taxon>Leptospirales</taxon>
        <taxon>Leptospiraceae</taxon>
        <taxon>Leptospira</taxon>
    </lineage>
</organism>
<dbReference type="RefSeq" id="WP_100787383.1">
    <property type="nucleotide sequence ID" value="NZ_NPDU01000024.1"/>
</dbReference>
<proteinExistence type="predicted"/>
<gene>
    <name evidence="2" type="ORF">CH376_10895</name>
    <name evidence="1" type="ORF">CH380_19270</name>
</gene>
<dbReference type="EMBL" id="NPDU01000024">
    <property type="protein sequence ID" value="PJZ61903.1"/>
    <property type="molecule type" value="Genomic_DNA"/>
</dbReference>
<evidence type="ECO:0000313" key="2">
    <source>
        <dbReference type="EMBL" id="PJZ61903.1"/>
    </source>
</evidence>
<reference evidence="3 4" key="1">
    <citation type="submission" date="2017-07" db="EMBL/GenBank/DDBJ databases">
        <title>Leptospira spp. isolated from tropical soils.</title>
        <authorList>
            <person name="Thibeaux R."/>
            <person name="Iraola G."/>
            <person name="Ferres I."/>
            <person name="Bierque E."/>
            <person name="Girault D."/>
            <person name="Soupe-Gilbert M.-E."/>
            <person name="Picardeau M."/>
            <person name="Goarant C."/>
        </authorList>
    </citation>
    <scope>NUCLEOTIDE SEQUENCE [LARGE SCALE GENOMIC DNA]</scope>
    <source>
        <strain evidence="1 4">FH2-B-C1</strain>
        <strain evidence="2 3">FH2-B-D1</strain>
    </source>
</reference>
<evidence type="ECO:0000313" key="1">
    <source>
        <dbReference type="EMBL" id="PJZ51588.1"/>
    </source>
</evidence>
<accession>A0A2M9YJ75</accession>
<comment type="caution">
    <text evidence="1">The sequence shown here is derived from an EMBL/GenBank/DDBJ whole genome shotgun (WGS) entry which is preliminary data.</text>
</comment>
<keyword evidence="3" id="KW-1185">Reference proteome</keyword>
<sequence length="80" mass="9635">MPGKQISIYDRGLTLDQYKAALKEEILNFRIDPNHEDFREYDEGKNDLIEDLIEMIDRTPQRHFEINKLLGRLEERFKLV</sequence>
<dbReference type="Proteomes" id="UP000232188">
    <property type="component" value="Unassembled WGS sequence"/>
</dbReference>
<evidence type="ECO:0000313" key="3">
    <source>
        <dbReference type="Proteomes" id="UP000232149"/>
    </source>
</evidence>
<protein>
    <submittedName>
        <fullName evidence="1">Uncharacterized protein</fullName>
    </submittedName>
</protein>
<name>A0A2M9YJ75_9LEPT</name>
<dbReference type="EMBL" id="NPDV01000022">
    <property type="protein sequence ID" value="PJZ51588.1"/>
    <property type="molecule type" value="Genomic_DNA"/>
</dbReference>
<dbReference type="AlphaFoldDB" id="A0A2M9YJ75"/>